<evidence type="ECO:0000256" key="4">
    <source>
        <dbReference type="ARBA" id="ARBA00022679"/>
    </source>
</evidence>
<reference evidence="8 9" key="1">
    <citation type="submission" date="2019-07" db="EMBL/GenBank/DDBJ databases">
        <authorList>
            <person name="Li J."/>
        </authorList>
    </citation>
    <scope>NUCLEOTIDE SEQUENCE [LARGE SCALE GENOMIC DNA]</scope>
    <source>
        <strain evidence="8 9">TKL69</strain>
    </source>
</reference>
<keyword evidence="4" id="KW-0808">Transferase</keyword>
<name>A0A516KDD8_9BACI</name>
<proteinExistence type="predicted"/>
<dbReference type="AlphaFoldDB" id="A0A516KDD8"/>
<dbReference type="PROSITE" id="PS51093">
    <property type="entry name" value="PTS_EIIA_TYPE_1"/>
    <property type="match status" value="1"/>
</dbReference>
<dbReference type="GO" id="GO:0016301">
    <property type="term" value="F:kinase activity"/>
    <property type="evidence" value="ECO:0007669"/>
    <property type="project" value="UniProtKB-KW"/>
</dbReference>
<dbReference type="PANTHER" id="PTHR45008:SF1">
    <property type="entry name" value="PTS SYSTEM GLUCOSE-SPECIFIC EIIA COMPONENT"/>
    <property type="match status" value="1"/>
</dbReference>
<dbReference type="Proteomes" id="UP000315215">
    <property type="component" value="Chromosome"/>
</dbReference>
<dbReference type="NCBIfam" id="TIGR00830">
    <property type="entry name" value="PTBA"/>
    <property type="match status" value="1"/>
</dbReference>
<keyword evidence="5" id="KW-0598">Phosphotransferase system</keyword>
<comment type="subcellular location">
    <subcellularLocation>
        <location evidence="1">Cytoplasm</location>
    </subcellularLocation>
</comment>
<evidence type="ECO:0000256" key="6">
    <source>
        <dbReference type="ARBA" id="ARBA00022777"/>
    </source>
</evidence>
<protein>
    <submittedName>
        <fullName evidence="8">PTS glucose transporter subunit IIA</fullName>
    </submittedName>
</protein>
<dbReference type="FunFam" id="2.70.70.10:FF:000001">
    <property type="entry name" value="PTS system glucose-specific IIA component"/>
    <property type="match status" value="1"/>
</dbReference>
<dbReference type="EMBL" id="CP041666">
    <property type="protein sequence ID" value="QDP39326.1"/>
    <property type="molecule type" value="Genomic_DNA"/>
</dbReference>
<organism evidence="8 9">
    <name type="scientific">Radiobacillus deserti</name>
    <dbReference type="NCBI Taxonomy" id="2594883"/>
    <lineage>
        <taxon>Bacteria</taxon>
        <taxon>Bacillati</taxon>
        <taxon>Bacillota</taxon>
        <taxon>Bacilli</taxon>
        <taxon>Bacillales</taxon>
        <taxon>Bacillaceae</taxon>
        <taxon>Radiobacillus</taxon>
    </lineage>
</organism>
<evidence type="ECO:0000256" key="1">
    <source>
        <dbReference type="ARBA" id="ARBA00004496"/>
    </source>
</evidence>
<dbReference type="InterPro" id="IPR050890">
    <property type="entry name" value="PTS_EIIA_component"/>
</dbReference>
<dbReference type="InterPro" id="IPR011055">
    <property type="entry name" value="Dup_hybrid_motif"/>
</dbReference>
<evidence type="ECO:0000256" key="5">
    <source>
        <dbReference type="ARBA" id="ARBA00022683"/>
    </source>
</evidence>
<keyword evidence="6" id="KW-0418">Kinase</keyword>
<evidence type="ECO:0000256" key="2">
    <source>
        <dbReference type="ARBA" id="ARBA00022448"/>
    </source>
</evidence>
<dbReference type="Pfam" id="PF00358">
    <property type="entry name" value="PTS_EIIA_1"/>
    <property type="match status" value="1"/>
</dbReference>
<dbReference type="OrthoDB" id="92465at2"/>
<dbReference type="GO" id="GO:0005737">
    <property type="term" value="C:cytoplasm"/>
    <property type="evidence" value="ECO:0007669"/>
    <property type="project" value="UniProtKB-SubCell"/>
</dbReference>
<keyword evidence="2" id="KW-0813">Transport</keyword>
<evidence type="ECO:0000259" key="7">
    <source>
        <dbReference type="PROSITE" id="PS51093"/>
    </source>
</evidence>
<feature type="domain" description="PTS EIIA type-1" evidence="7">
    <location>
        <begin position="33"/>
        <end position="137"/>
    </location>
</feature>
<dbReference type="GO" id="GO:0009401">
    <property type="term" value="P:phosphoenolpyruvate-dependent sugar phosphotransferase system"/>
    <property type="evidence" value="ECO:0007669"/>
    <property type="project" value="UniProtKB-KW"/>
</dbReference>
<evidence type="ECO:0000313" key="9">
    <source>
        <dbReference type="Proteomes" id="UP000315215"/>
    </source>
</evidence>
<dbReference type="RefSeq" id="WP_143892076.1">
    <property type="nucleotide sequence ID" value="NZ_CP041666.1"/>
</dbReference>
<keyword evidence="9" id="KW-1185">Reference proteome</keyword>
<gene>
    <name evidence="8" type="ORF">FN924_03435</name>
</gene>
<dbReference type="PANTHER" id="PTHR45008">
    <property type="entry name" value="PTS SYSTEM GLUCOSE-SPECIFIC EIIA COMPONENT"/>
    <property type="match status" value="1"/>
</dbReference>
<keyword evidence="3 8" id="KW-0762">Sugar transport</keyword>
<evidence type="ECO:0000313" key="8">
    <source>
        <dbReference type="EMBL" id="QDP39326.1"/>
    </source>
</evidence>
<dbReference type="SUPFAM" id="SSF51261">
    <property type="entry name" value="Duplicated hybrid motif"/>
    <property type="match status" value="1"/>
</dbReference>
<dbReference type="KEGG" id="aqt:FN924_03435"/>
<dbReference type="Gene3D" id="2.70.70.10">
    <property type="entry name" value="Glucose Permease (Domain IIA)"/>
    <property type="match status" value="1"/>
</dbReference>
<dbReference type="InterPro" id="IPR001127">
    <property type="entry name" value="PTS_EIIA_1_perm"/>
</dbReference>
<sequence length="162" mass="17000">MFKKLFGKNDAPKEDKVVAPVSGKVVPLSEVPDPTFSEKMMGDGVAIIPSEGTVVAPVDGTILQVFPTKHAVGIESKSGVEYLIHIGLETVSLNGEGFEAHVGQGDKVSAGDPLITVDLNVVSEKASSTITPIVVTNDVSNMESFVDQEATHGETVVLNVTK</sequence>
<evidence type="ECO:0000256" key="3">
    <source>
        <dbReference type="ARBA" id="ARBA00022597"/>
    </source>
</evidence>
<accession>A0A516KDD8</accession>